<accession>A0A2N3KU51</accession>
<dbReference type="Proteomes" id="UP000233597">
    <property type="component" value="Unassembled WGS sequence"/>
</dbReference>
<dbReference type="AlphaFoldDB" id="A0A2N3KU51"/>
<organism evidence="1 2">
    <name type="scientific">Thalassospira marina</name>
    <dbReference type="NCBI Taxonomy" id="2048283"/>
    <lineage>
        <taxon>Bacteria</taxon>
        <taxon>Pseudomonadati</taxon>
        <taxon>Pseudomonadota</taxon>
        <taxon>Alphaproteobacteria</taxon>
        <taxon>Rhodospirillales</taxon>
        <taxon>Thalassospiraceae</taxon>
        <taxon>Thalassospira</taxon>
    </lineage>
</organism>
<protein>
    <submittedName>
        <fullName evidence="1">Uncharacterized protein</fullName>
    </submittedName>
</protein>
<reference evidence="1 2" key="1">
    <citation type="submission" date="2017-09" db="EMBL/GenBank/DDBJ databases">
        <title>Biodiversity and function of Thalassospira species in the particle-attached aromatic-hydrocarbon-degrading consortia from the surface seawater of the South China Sea.</title>
        <authorList>
            <person name="Dong C."/>
            <person name="Liu R."/>
            <person name="Shao Z."/>
        </authorList>
    </citation>
    <scope>NUCLEOTIDE SEQUENCE [LARGE SCALE GENOMIC DNA]</scope>
    <source>
        <strain evidence="1 2">CSC1P2</strain>
    </source>
</reference>
<proteinExistence type="predicted"/>
<dbReference type="EMBL" id="NWTK01000006">
    <property type="protein sequence ID" value="PKR54072.1"/>
    <property type="molecule type" value="Genomic_DNA"/>
</dbReference>
<sequence>MSKFGPERPFYHKNRHLPRVSAAFACKYIQMSSNPVLWPGVHAVCDGKRIDQQHERLRRAWLICNAKNMQGKLPILSGLFPSPAPN</sequence>
<gene>
    <name evidence="1" type="ORF">COO20_10995</name>
</gene>
<name>A0A2N3KU51_9PROT</name>
<evidence type="ECO:0000313" key="1">
    <source>
        <dbReference type="EMBL" id="PKR54072.1"/>
    </source>
</evidence>
<comment type="caution">
    <text evidence="1">The sequence shown here is derived from an EMBL/GenBank/DDBJ whole genome shotgun (WGS) entry which is preliminary data.</text>
</comment>
<evidence type="ECO:0000313" key="2">
    <source>
        <dbReference type="Proteomes" id="UP000233597"/>
    </source>
</evidence>